<gene>
    <name evidence="1" type="ORF">DSCOOX_50270</name>
</gene>
<dbReference type="RefSeq" id="WP_155312691.1">
    <property type="nucleotide sequence ID" value="NZ_AP021879.1"/>
</dbReference>
<reference evidence="1 2" key="1">
    <citation type="submission" date="2019-11" db="EMBL/GenBank/DDBJ databases">
        <title>Comparative genomics of hydrocarbon-degrading Desulfosarcina strains.</title>
        <authorList>
            <person name="Watanabe M."/>
            <person name="Kojima H."/>
            <person name="Fukui M."/>
        </authorList>
    </citation>
    <scope>NUCLEOTIDE SEQUENCE [LARGE SCALE GENOMIC DNA]</scope>
    <source>
        <strain evidence="2">oXyS1</strain>
    </source>
</reference>
<protein>
    <submittedName>
        <fullName evidence="1">Uncharacterized protein</fullName>
    </submittedName>
</protein>
<sequence length="78" mass="9095">MGFPLFKPLVFDGVNDSLFKPFDLLGNAHMEYIRYRGEFADLPIERIKNTFRKYYTPMTDLAVSDFDKEAEIENPDPS</sequence>
<organism evidence="1 2">
    <name type="scientific">Desulfosarcina ovata subsp. ovata</name>
    <dbReference type="NCBI Taxonomy" id="2752305"/>
    <lineage>
        <taxon>Bacteria</taxon>
        <taxon>Pseudomonadati</taxon>
        <taxon>Thermodesulfobacteriota</taxon>
        <taxon>Desulfobacteria</taxon>
        <taxon>Desulfobacterales</taxon>
        <taxon>Desulfosarcinaceae</taxon>
        <taxon>Desulfosarcina</taxon>
    </lineage>
</organism>
<proteinExistence type="predicted"/>
<keyword evidence="2" id="KW-1185">Reference proteome</keyword>
<dbReference type="EMBL" id="AP021879">
    <property type="protein sequence ID" value="BBO91847.1"/>
    <property type="molecule type" value="Genomic_DNA"/>
</dbReference>
<dbReference type="AlphaFoldDB" id="A0A5K8AGS3"/>
<accession>A0A5K8AGS3</accession>
<evidence type="ECO:0000313" key="1">
    <source>
        <dbReference type="EMBL" id="BBO91847.1"/>
    </source>
</evidence>
<name>A0A5K8AGS3_9BACT</name>
<dbReference type="Proteomes" id="UP000422108">
    <property type="component" value="Chromosome"/>
</dbReference>
<evidence type="ECO:0000313" key="2">
    <source>
        <dbReference type="Proteomes" id="UP000422108"/>
    </source>
</evidence>